<organism evidence="4 5">
    <name type="scientific">Actinomadura macrotermitis</name>
    <dbReference type="NCBI Taxonomy" id="2585200"/>
    <lineage>
        <taxon>Bacteria</taxon>
        <taxon>Bacillati</taxon>
        <taxon>Actinomycetota</taxon>
        <taxon>Actinomycetes</taxon>
        <taxon>Streptosporangiales</taxon>
        <taxon>Thermomonosporaceae</taxon>
        <taxon>Actinomadura</taxon>
    </lineage>
</organism>
<feature type="transmembrane region" description="Helical" evidence="1">
    <location>
        <begin position="254"/>
        <end position="271"/>
    </location>
</feature>
<dbReference type="Proteomes" id="UP000487268">
    <property type="component" value="Unassembled WGS sequence"/>
</dbReference>
<dbReference type="InterPro" id="IPR025510">
    <property type="entry name" value="DUF4397"/>
</dbReference>
<dbReference type="Pfam" id="PF14344">
    <property type="entry name" value="DUF4397"/>
    <property type="match status" value="1"/>
</dbReference>
<keyword evidence="1" id="KW-0472">Membrane</keyword>
<keyword evidence="1" id="KW-1133">Transmembrane helix</keyword>
<evidence type="ECO:0000259" key="3">
    <source>
        <dbReference type="Pfam" id="PF14344"/>
    </source>
</evidence>
<keyword evidence="1" id="KW-0812">Transmembrane</keyword>
<name>A0A7K0BVM8_9ACTN</name>
<keyword evidence="2" id="KW-0732">Signal</keyword>
<evidence type="ECO:0000256" key="2">
    <source>
        <dbReference type="SAM" id="SignalP"/>
    </source>
</evidence>
<evidence type="ECO:0000256" key="1">
    <source>
        <dbReference type="SAM" id="Phobius"/>
    </source>
</evidence>
<feature type="signal peptide" evidence="2">
    <location>
        <begin position="1"/>
        <end position="30"/>
    </location>
</feature>
<dbReference type="AlphaFoldDB" id="A0A7K0BVM8"/>
<reference evidence="4 5" key="1">
    <citation type="submission" date="2019-10" db="EMBL/GenBank/DDBJ databases">
        <title>Actinomadura rubteroloni sp. nov. and Actinomadura macrotermitis sp. nov., isolated from the gut of fungus growing-termite Macrotermes natalensis.</title>
        <authorList>
            <person name="Benndorf R."/>
            <person name="Martin K."/>
            <person name="Kuefner M."/>
            <person name="De Beer W."/>
            <person name="Kaster A.-K."/>
            <person name="Vollmers J."/>
            <person name="Poulsen M."/>
            <person name="Beemelmanns C."/>
        </authorList>
    </citation>
    <scope>NUCLEOTIDE SEQUENCE [LARGE SCALE GENOMIC DNA]</scope>
    <source>
        <strain evidence="4 5">RB68</strain>
    </source>
</reference>
<evidence type="ECO:0000313" key="4">
    <source>
        <dbReference type="EMBL" id="MQY05126.1"/>
    </source>
</evidence>
<comment type="caution">
    <text evidence="4">The sequence shown here is derived from an EMBL/GenBank/DDBJ whole genome shotgun (WGS) entry which is preliminary data.</text>
</comment>
<sequence length="277" mass="28224">MANTVLVRRACTVLVSGAAVLALSAAPGTAAPGEGYVRLAHLSPDTPAVDVYLYTAGKKTPRLVLRHVGYGVLSPYQRLGGGRYTVAMRPADAPASSKPVLSTNVRVRGGASYTVAGMGPYKGIKLDVLDDTVDLPAGRAGLRLIAASLKQPGLKVTAGGTDIAPGLRFGTATPYREMAPGALKVRATGAKDAAVSAKVALTAGSAHTVIVLDGPKGLRLLDLRDVGRGAVPPPRGGVDTGLGGMAGNGSPSPWWPAALAAPFALAAVALLRRRRTR</sequence>
<dbReference type="EMBL" id="WEGH01000002">
    <property type="protein sequence ID" value="MQY05126.1"/>
    <property type="molecule type" value="Genomic_DNA"/>
</dbReference>
<accession>A0A7K0BVM8</accession>
<gene>
    <name evidence="4" type="ORF">ACRB68_31930</name>
</gene>
<feature type="domain" description="DUF4397" evidence="3">
    <location>
        <begin position="36"/>
        <end position="156"/>
    </location>
</feature>
<proteinExistence type="predicted"/>
<dbReference type="RefSeq" id="WP_194293332.1">
    <property type="nucleotide sequence ID" value="NZ_WEGH01000002.1"/>
</dbReference>
<evidence type="ECO:0000313" key="5">
    <source>
        <dbReference type="Proteomes" id="UP000487268"/>
    </source>
</evidence>
<feature type="chain" id="PRO_5029759128" description="DUF4397 domain-containing protein" evidence="2">
    <location>
        <begin position="31"/>
        <end position="277"/>
    </location>
</feature>
<keyword evidence="5" id="KW-1185">Reference proteome</keyword>
<protein>
    <recommendedName>
        <fullName evidence="3">DUF4397 domain-containing protein</fullName>
    </recommendedName>
</protein>